<dbReference type="InterPro" id="IPR007325">
    <property type="entry name" value="KFase/CYL"/>
</dbReference>
<dbReference type="EMBL" id="AP028679">
    <property type="protein sequence ID" value="BEQ13427.1"/>
    <property type="molecule type" value="Genomic_DNA"/>
</dbReference>
<dbReference type="PANTHER" id="PTHR34861">
    <property type="match status" value="1"/>
</dbReference>
<organism evidence="1 2">
    <name type="scientific">Desulfoferula mesophila</name>
    <dbReference type="NCBI Taxonomy" id="3058419"/>
    <lineage>
        <taxon>Bacteria</taxon>
        <taxon>Pseudomonadati</taxon>
        <taxon>Thermodesulfobacteriota</taxon>
        <taxon>Desulfarculia</taxon>
        <taxon>Desulfarculales</taxon>
        <taxon>Desulfarculaceae</taxon>
        <taxon>Desulfoferula</taxon>
    </lineage>
</organism>
<dbReference type="RefSeq" id="WP_338605104.1">
    <property type="nucleotide sequence ID" value="NZ_AP028679.1"/>
</dbReference>
<dbReference type="Gene3D" id="3.50.30.50">
    <property type="entry name" value="Putative cyclase"/>
    <property type="match status" value="1"/>
</dbReference>
<dbReference type="KEGG" id="dmp:FAK_04930"/>
<dbReference type="AlphaFoldDB" id="A0AAU9EX96"/>
<dbReference type="Pfam" id="PF04199">
    <property type="entry name" value="Cyclase"/>
    <property type="match status" value="1"/>
</dbReference>
<accession>A0AAU9EX96</accession>
<name>A0AAU9EX96_9BACT</name>
<reference evidence="2" key="1">
    <citation type="journal article" date="2023" name="Arch. Microbiol.">
        <title>Desulfoferula mesophilus gen. nov. sp. nov., a mesophilic sulfate-reducing bacterium isolated from a brackish lake sediment.</title>
        <authorList>
            <person name="Watanabe T."/>
            <person name="Yabe T."/>
            <person name="Tsuji J.M."/>
            <person name="Fukui M."/>
        </authorList>
    </citation>
    <scope>NUCLEOTIDE SEQUENCE [LARGE SCALE GENOMIC DNA]</scope>
    <source>
        <strain evidence="2">12FAK</strain>
    </source>
</reference>
<dbReference type="GO" id="GO:0019441">
    <property type="term" value="P:L-tryptophan catabolic process to kynurenine"/>
    <property type="evidence" value="ECO:0007669"/>
    <property type="project" value="InterPro"/>
</dbReference>
<evidence type="ECO:0000313" key="1">
    <source>
        <dbReference type="EMBL" id="BEQ13427.1"/>
    </source>
</evidence>
<gene>
    <name evidence="1" type="ORF">FAK_04930</name>
</gene>
<protein>
    <submittedName>
        <fullName evidence="1">Cyclase</fullName>
    </submittedName>
</protein>
<proteinExistence type="predicted"/>
<sequence>MNPKEIAALAQKAKVYDLGMDYFVGMPHFPTHPPFTFSLGRIHGDLPYADGLTSANCVFSTGGHTGTHIDALGHISVNRQVHKVGDITPYQSYSGLQKGGIEEVEPIFCRGHLLDLAGYAGVECLDSGYRIDAPALEGAAQACGAELGQGDVVLIRTGWIQHFSDPLKYIAHEHGAPGLVEDGARWLAGKGVKFVGSDTVALEKTPSPGLPVHGILLVENGIHIMEVLNLEKLAADRVTGFLFIALPLKIKGGTGSPIRPIAVVL</sequence>
<dbReference type="InterPro" id="IPR037175">
    <property type="entry name" value="KFase_sf"/>
</dbReference>
<keyword evidence="2" id="KW-1185">Reference proteome</keyword>
<dbReference type="GO" id="GO:0004061">
    <property type="term" value="F:arylformamidase activity"/>
    <property type="evidence" value="ECO:0007669"/>
    <property type="project" value="InterPro"/>
</dbReference>
<dbReference type="SUPFAM" id="SSF102198">
    <property type="entry name" value="Putative cyclase"/>
    <property type="match status" value="1"/>
</dbReference>
<dbReference type="PANTHER" id="PTHR34861:SF10">
    <property type="entry name" value="CYCLASE"/>
    <property type="match status" value="1"/>
</dbReference>
<dbReference type="Proteomes" id="UP001366166">
    <property type="component" value="Chromosome"/>
</dbReference>
<evidence type="ECO:0000313" key="2">
    <source>
        <dbReference type="Proteomes" id="UP001366166"/>
    </source>
</evidence>